<dbReference type="RefSeq" id="WP_156076316.1">
    <property type="nucleotide sequence ID" value="NZ_JAJEQO010000003.1"/>
</dbReference>
<protein>
    <submittedName>
        <fullName evidence="2">Uncharacterized protein</fullName>
    </submittedName>
</protein>
<feature type="signal peptide" evidence="1">
    <location>
        <begin position="1"/>
        <end position="24"/>
    </location>
</feature>
<gene>
    <name evidence="2" type="ORF">LKD34_03320</name>
</gene>
<dbReference type="Proteomes" id="UP001199236">
    <property type="component" value="Unassembled WGS sequence"/>
</dbReference>
<accession>A0ABS8FET3</accession>
<name>A0ABS8FET3_9FIRM</name>
<reference evidence="2 3" key="1">
    <citation type="submission" date="2021-10" db="EMBL/GenBank/DDBJ databases">
        <title>Anaerobic single-cell dispensing facilitates the cultivation of human gut bacteria.</title>
        <authorList>
            <person name="Afrizal A."/>
        </authorList>
    </citation>
    <scope>NUCLEOTIDE SEQUENCE [LARGE SCALE GENOMIC DNA]</scope>
    <source>
        <strain evidence="2 3">CLA-AA-H223</strain>
    </source>
</reference>
<feature type="chain" id="PRO_5047213561" evidence="1">
    <location>
        <begin position="25"/>
        <end position="258"/>
    </location>
</feature>
<evidence type="ECO:0000313" key="2">
    <source>
        <dbReference type="EMBL" id="MCC2212532.1"/>
    </source>
</evidence>
<keyword evidence="3" id="KW-1185">Reference proteome</keyword>
<keyword evidence="1" id="KW-0732">Signal</keyword>
<sequence length="258" mass="28761">MYKKVVAALAMIFAMLFVSIGAFAASPAVQEVEALISQIGTVTRENRSAVESAVNAYNQLDEASKAAVSNYAVLAEAQQVLGIKDALAKLGVEYDKVQNSAAMRSPYSDKNEESGTCVFAPMLCIYEEYDFPVLFTLFEYIGQEHLGVDSIVVRAGDYKYQYGIKDFVKLGSEEQKIKNRTVAVEYGMRVATDYDYNMFMDILSSKESIVRFSRLYHGEFACQDYTITNEDRQAITDVINAYNLMCSVSPEVMRKALA</sequence>
<organism evidence="2 3">
    <name type="scientific">Faecalibacterium hominis</name>
    <name type="common">ex Afrizal et al. 2022</name>
    <dbReference type="NCBI Taxonomy" id="2881265"/>
    <lineage>
        <taxon>Bacteria</taxon>
        <taxon>Bacillati</taxon>
        <taxon>Bacillota</taxon>
        <taxon>Clostridia</taxon>
        <taxon>Eubacteriales</taxon>
        <taxon>Oscillospiraceae</taxon>
        <taxon>Faecalibacterium</taxon>
    </lineage>
</organism>
<dbReference type="EMBL" id="JAJEQO010000003">
    <property type="protein sequence ID" value="MCC2212532.1"/>
    <property type="molecule type" value="Genomic_DNA"/>
</dbReference>
<evidence type="ECO:0000313" key="3">
    <source>
        <dbReference type="Proteomes" id="UP001199236"/>
    </source>
</evidence>
<proteinExistence type="predicted"/>
<comment type="caution">
    <text evidence="2">The sequence shown here is derived from an EMBL/GenBank/DDBJ whole genome shotgun (WGS) entry which is preliminary data.</text>
</comment>
<evidence type="ECO:0000256" key="1">
    <source>
        <dbReference type="SAM" id="SignalP"/>
    </source>
</evidence>